<feature type="binding site" evidence="5">
    <location>
        <position position="217"/>
    </location>
    <ligand>
        <name>Zn(2+)</name>
        <dbReference type="ChEBI" id="CHEBI:29105"/>
        <label>1</label>
    </ligand>
</feature>
<evidence type="ECO:0000313" key="10">
    <source>
        <dbReference type="EMBL" id="CAF3723500.1"/>
    </source>
</evidence>
<dbReference type="Gene3D" id="1.10.1300.10">
    <property type="entry name" value="3'5'-cyclic nucleotide phosphodiesterase, catalytic domain"/>
    <property type="match status" value="1"/>
</dbReference>
<dbReference type="PROSITE" id="PS00126">
    <property type="entry name" value="PDEASE_I_1"/>
    <property type="match status" value="1"/>
</dbReference>
<dbReference type="AlphaFoldDB" id="A0A818WDU2"/>
<dbReference type="PRINTS" id="PR00387">
    <property type="entry name" value="PDIESTERASE1"/>
</dbReference>
<dbReference type="SUPFAM" id="SSF109604">
    <property type="entry name" value="HD-domain/PDEase-like"/>
    <property type="match status" value="1"/>
</dbReference>
<feature type="transmembrane region" description="Helical" evidence="8">
    <location>
        <begin position="587"/>
        <end position="608"/>
    </location>
</feature>
<dbReference type="PROSITE" id="PS51845">
    <property type="entry name" value="PDEASE_I_2"/>
    <property type="match status" value="1"/>
</dbReference>
<evidence type="ECO:0000256" key="3">
    <source>
        <dbReference type="PIRSR" id="PIRSR623088-1"/>
    </source>
</evidence>
<dbReference type="Pfam" id="PF00233">
    <property type="entry name" value="PDEase_I"/>
    <property type="match status" value="1"/>
</dbReference>
<reference evidence="10" key="1">
    <citation type="submission" date="2021-02" db="EMBL/GenBank/DDBJ databases">
        <authorList>
            <person name="Nowell W R."/>
        </authorList>
    </citation>
    <scope>NUCLEOTIDE SEQUENCE</scope>
</reference>
<keyword evidence="8" id="KW-0812">Transmembrane</keyword>
<keyword evidence="1 5" id="KW-0479">Metal-binding</keyword>
<feature type="binding site" evidence="4">
    <location>
        <position position="417"/>
    </location>
    <ligand>
        <name>AMP</name>
        <dbReference type="ChEBI" id="CHEBI:456215"/>
    </ligand>
</feature>
<feature type="binding site" evidence="5">
    <location>
        <position position="254"/>
    </location>
    <ligand>
        <name>Zn(2+)</name>
        <dbReference type="ChEBI" id="CHEBI:29105"/>
        <label>2</label>
    </ligand>
</feature>
<comment type="cofactor">
    <cofactor evidence="6">
        <name>a divalent metal cation</name>
        <dbReference type="ChEBI" id="CHEBI:60240"/>
    </cofactor>
    <text evidence="6">Binds 2 divalent metal cations per subunit. Site 1 may preferentially bind zinc ions, while site 2 has a preference for magnesium and/or manganese ions.</text>
</comment>
<feature type="binding site" evidence="5">
    <location>
        <position position="253"/>
    </location>
    <ligand>
        <name>Zn(2+)</name>
        <dbReference type="ChEBI" id="CHEBI:29105"/>
        <label>1</label>
    </ligand>
</feature>
<comment type="similarity">
    <text evidence="6">Belongs to the cyclic nucleotide phosphodiesterase family.</text>
</comment>
<evidence type="ECO:0000313" key="11">
    <source>
        <dbReference type="Proteomes" id="UP000663842"/>
    </source>
</evidence>
<dbReference type="GO" id="GO:0004114">
    <property type="term" value="F:3',5'-cyclic-nucleotide phosphodiesterase activity"/>
    <property type="evidence" value="ECO:0007669"/>
    <property type="project" value="InterPro"/>
</dbReference>
<dbReference type="Proteomes" id="UP000663842">
    <property type="component" value="Unassembled WGS sequence"/>
</dbReference>
<keyword evidence="8" id="KW-1133">Transmembrane helix</keyword>
<dbReference type="InterPro" id="IPR002073">
    <property type="entry name" value="PDEase_catalytic_dom"/>
</dbReference>
<feature type="binding site" evidence="4">
    <location>
        <position position="254"/>
    </location>
    <ligand>
        <name>AMP</name>
        <dbReference type="ChEBI" id="CHEBI:456215"/>
    </ligand>
</feature>
<dbReference type="InterPro" id="IPR036971">
    <property type="entry name" value="PDEase_catalytic_dom_sf"/>
</dbReference>
<evidence type="ECO:0000256" key="8">
    <source>
        <dbReference type="SAM" id="Phobius"/>
    </source>
</evidence>
<feature type="binding site" evidence="4">
    <location>
        <position position="366"/>
    </location>
    <ligand>
        <name>AMP</name>
        <dbReference type="ChEBI" id="CHEBI:456215"/>
    </ligand>
</feature>
<feature type="region of interest" description="Disordered" evidence="7">
    <location>
        <begin position="662"/>
        <end position="684"/>
    </location>
</feature>
<evidence type="ECO:0000256" key="6">
    <source>
        <dbReference type="RuleBase" id="RU363067"/>
    </source>
</evidence>
<proteinExistence type="inferred from homology"/>
<dbReference type="EC" id="3.1.4.-" evidence="6"/>
<dbReference type="SMART" id="SM00471">
    <property type="entry name" value="HDc"/>
    <property type="match status" value="1"/>
</dbReference>
<evidence type="ECO:0000256" key="2">
    <source>
        <dbReference type="ARBA" id="ARBA00022801"/>
    </source>
</evidence>
<dbReference type="EMBL" id="CAJOBF010000014">
    <property type="protein sequence ID" value="CAF3723500.1"/>
    <property type="molecule type" value="Genomic_DNA"/>
</dbReference>
<sequence>MNKLNHVDSSSSDAKPESSSMTTVNILSRLRIATEQVRYIQSSLADNGLSDQVDMLDKVGKELDGILFNLGGIFSDDTRQSEINITSHDGQISKWLEQTFSSKPQHPPNRAAARFESIKAVIQASSFVNALQKQVRQNAKERLTTVLDLPVDICKLNLWSFNMMEYDEPLVFSTLLIFDAHDIISRYRIDIETLKNFGRALTDGYQKYRAPYHNDFHGADVLQTTHCLLIKSSLMNVFTQTEIAALLFSAAIHDYEHPGLNNGYLVKTKNDLALIYNDFSVLENHHASSIFKLLRDKRHNIWSNMDKNEYRTFRSLVISLVLATDMANHASLVERMSTYFFFKETNSTTALPDSKTLLQTLLHAADISNATKPWPIYVQAVEKIMEEFFIQGDLEKLYCEDDKPTFDRNSTDIVQLQMSFITHIVNPIFDVLSKIVQIDSLDRKQKESSSATTTILPWQYDLQLNLETWKQVAKSGDVQKLIIDKKPLKLDFIYLQEYVEKAEGILKRHSQHDLLLTCLAEYVQISNGYAFCEYYRSNSPRVYFKQCPFMCCPLTADTKEDTTCCNLTTAQSSSPPPTTITIFGQRWWTYFLCILCFVLIFILLIHITNRLHVLNHLKPLNATVSPSAAFTISTNDSNSYTIEKDTPKDDIIILEQHPPCYNDATASNQPPYTSVYPPTKADLK</sequence>
<name>A0A818WDU2_9BILA</name>
<feature type="binding site" evidence="4">
    <location>
        <begin position="213"/>
        <end position="217"/>
    </location>
    <ligand>
        <name>AMP</name>
        <dbReference type="ChEBI" id="CHEBI:456215"/>
    </ligand>
</feature>
<feature type="compositionally biased region" description="Low complexity" evidence="7">
    <location>
        <begin position="9"/>
        <end position="20"/>
    </location>
</feature>
<dbReference type="PANTHER" id="PTHR11347">
    <property type="entry name" value="CYCLIC NUCLEOTIDE PHOSPHODIESTERASE"/>
    <property type="match status" value="1"/>
</dbReference>
<evidence type="ECO:0000256" key="1">
    <source>
        <dbReference type="ARBA" id="ARBA00022723"/>
    </source>
</evidence>
<evidence type="ECO:0000259" key="9">
    <source>
        <dbReference type="PROSITE" id="PS51845"/>
    </source>
</evidence>
<gene>
    <name evidence="10" type="ORF">UXM345_LOCUS362</name>
</gene>
<accession>A0A818WDU2</accession>
<dbReference type="GO" id="GO:0046872">
    <property type="term" value="F:metal ion binding"/>
    <property type="evidence" value="ECO:0007669"/>
    <property type="project" value="UniProtKB-KW"/>
</dbReference>
<evidence type="ECO:0000256" key="4">
    <source>
        <dbReference type="PIRSR" id="PIRSR623088-2"/>
    </source>
</evidence>
<comment type="caution">
    <text evidence="10">The sequence shown here is derived from an EMBL/GenBank/DDBJ whole genome shotgun (WGS) entry which is preliminary data.</text>
</comment>
<dbReference type="InterPro" id="IPR023088">
    <property type="entry name" value="PDEase"/>
</dbReference>
<evidence type="ECO:0000256" key="7">
    <source>
        <dbReference type="SAM" id="MobiDB-lite"/>
    </source>
</evidence>
<keyword evidence="8" id="KW-0472">Membrane</keyword>
<keyword evidence="2 6" id="KW-0378">Hydrolase</keyword>
<dbReference type="InterPro" id="IPR023174">
    <property type="entry name" value="PDEase_CS"/>
</dbReference>
<feature type="active site" description="Proton donor" evidence="3">
    <location>
        <position position="213"/>
    </location>
</feature>
<feature type="binding site" evidence="5">
    <location>
        <position position="366"/>
    </location>
    <ligand>
        <name>Zn(2+)</name>
        <dbReference type="ChEBI" id="CHEBI:29105"/>
        <label>1</label>
    </ligand>
</feature>
<organism evidence="10 11">
    <name type="scientific">Rotaria magnacalcarata</name>
    <dbReference type="NCBI Taxonomy" id="392030"/>
    <lineage>
        <taxon>Eukaryota</taxon>
        <taxon>Metazoa</taxon>
        <taxon>Spiralia</taxon>
        <taxon>Gnathifera</taxon>
        <taxon>Rotifera</taxon>
        <taxon>Eurotatoria</taxon>
        <taxon>Bdelloidea</taxon>
        <taxon>Philodinida</taxon>
        <taxon>Philodinidae</taxon>
        <taxon>Rotaria</taxon>
    </lineage>
</organism>
<dbReference type="GO" id="GO:0007165">
    <property type="term" value="P:signal transduction"/>
    <property type="evidence" value="ECO:0007669"/>
    <property type="project" value="InterPro"/>
</dbReference>
<feature type="binding site" evidence="5">
    <location>
        <position position="254"/>
    </location>
    <ligand>
        <name>Zn(2+)</name>
        <dbReference type="ChEBI" id="CHEBI:29105"/>
        <label>1</label>
    </ligand>
</feature>
<feature type="region of interest" description="Disordered" evidence="7">
    <location>
        <begin position="1"/>
        <end position="20"/>
    </location>
</feature>
<dbReference type="InterPro" id="IPR003607">
    <property type="entry name" value="HD/PDEase_dom"/>
</dbReference>
<protein>
    <recommendedName>
        <fullName evidence="6">Phosphodiesterase</fullName>
        <ecNumber evidence="6">3.1.4.-</ecNumber>
    </recommendedName>
</protein>
<feature type="domain" description="PDEase" evidence="9">
    <location>
        <begin position="131"/>
        <end position="476"/>
    </location>
</feature>
<evidence type="ECO:0000256" key="5">
    <source>
        <dbReference type="PIRSR" id="PIRSR623088-3"/>
    </source>
</evidence>